<comment type="similarity">
    <text evidence="2 6">Belongs to the acyl-CoA dehydrogenase family.</text>
</comment>
<dbReference type="InterPro" id="IPR037069">
    <property type="entry name" value="AcylCoA_DH/ox_N_sf"/>
</dbReference>
<evidence type="ECO:0000256" key="4">
    <source>
        <dbReference type="ARBA" id="ARBA00022827"/>
    </source>
</evidence>
<dbReference type="Gene3D" id="2.40.110.10">
    <property type="entry name" value="Butyryl-CoA Dehydrogenase, subunit A, domain 2"/>
    <property type="match status" value="1"/>
</dbReference>
<dbReference type="InterPro" id="IPR006091">
    <property type="entry name" value="Acyl-CoA_Oxase/DH_mid-dom"/>
</dbReference>
<dbReference type="RefSeq" id="WP_015245135.1">
    <property type="nucleotide sequence ID" value="NC_019892.1"/>
</dbReference>
<gene>
    <name evidence="10" type="ordered locus">Sinac_1586</name>
</gene>
<dbReference type="InterPro" id="IPR013786">
    <property type="entry name" value="AcylCoA_DH/ox_N"/>
</dbReference>
<dbReference type="EMBL" id="CP003364">
    <property type="protein sequence ID" value="AGA25965.1"/>
    <property type="molecule type" value="Genomic_DNA"/>
</dbReference>
<evidence type="ECO:0000256" key="3">
    <source>
        <dbReference type="ARBA" id="ARBA00022630"/>
    </source>
</evidence>
<dbReference type="InterPro" id="IPR036250">
    <property type="entry name" value="AcylCo_DH-like_C"/>
</dbReference>
<evidence type="ECO:0000256" key="5">
    <source>
        <dbReference type="ARBA" id="ARBA00023002"/>
    </source>
</evidence>
<organism evidence="10 11">
    <name type="scientific">Singulisphaera acidiphila (strain ATCC BAA-1392 / DSM 18658 / VKM B-2454 / MOB10)</name>
    <dbReference type="NCBI Taxonomy" id="886293"/>
    <lineage>
        <taxon>Bacteria</taxon>
        <taxon>Pseudomonadati</taxon>
        <taxon>Planctomycetota</taxon>
        <taxon>Planctomycetia</taxon>
        <taxon>Isosphaerales</taxon>
        <taxon>Isosphaeraceae</taxon>
        <taxon>Singulisphaera</taxon>
    </lineage>
</organism>
<dbReference type="PANTHER" id="PTHR43884">
    <property type="entry name" value="ACYL-COA DEHYDROGENASE"/>
    <property type="match status" value="1"/>
</dbReference>
<dbReference type="SUPFAM" id="SSF56645">
    <property type="entry name" value="Acyl-CoA dehydrogenase NM domain-like"/>
    <property type="match status" value="1"/>
</dbReference>
<dbReference type="Gene3D" id="1.10.540.10">
    <property type="entry name" value="Acyl-CoA dehydrogenase/oxidase, N-terminal domain"/>
    <property type="match status" value="1"/>
</dbReference>
<keyword evidence="11" id="KW-1185">Reference proteome</keyword>
<dbReference type="Pfam" id="PF02771">
    <property type="entry name" value="Acyl-CoA_dh_N"/>
    <property type="match status" value="1"/>
</dbReference>
<evidence type="ECO:0000256" key="2">
    <source>
        <dbReference type="ARBA" id="ARBA00009347"/>
    </source>
</evidence>
<dbReference type="Gene3D" id="1.20.140.10">
    <property type="entry name" value="Butyryl-CoA Dehydrogenase, subunit A, domain 3"/>
    <property type="match status" value="1"/>
</dbReference>
<feature type="domain" description="Acyl-CoA dehydrogenase/oxidase C-terminal" evidence="7">
    <location>
        <begin position="231"/>
        <end position="379"/>
    </location>
</feature>
<evidence type="ECO:0000256" key="1">
    <source>
        <dbReference type="ARBA" id="ARBA00001974"/>
    </source>
</evidence>
<feature type="domain" description="Acyl-CoA dehydrogenase/oxidase N-terminal" evidence="9">
    <location>
        <begin position="6"/>
        <end position="119"/>
    </location>
</feature>
<dbReference type="SUPFAM" id="SSF47203">
    <property type="entry name" value="Acyl-CoA dehydrogenase C-terminal domain-like"/>
    <property type="match status" value="1"/>
</dbReference>
<evidence type="ECO:0000259" key="8">
    <source>
        <dbReference type="Pfam" id="PF02770"/>
    </source>
</evidence>
<reference evidence="10 11" key="1">
    <citation type="submission" date="2012-02" db="EMBL/GenBank/DDBJ databases">
        <title>Complete sequence of chromosome of Singulisphaera acidiphila DSM 18658.</title>
        <authorList>
            <consortium name="US DOE Joint Genome Institute (JGI-PGF)"/>
            <person name="Lucas S."/>
            <person name="Copeland A."/>
            <person name="Lapidus A."/>
            <person name="Glavina del Rio T."/>
            <person name="Dalin E."/>
            <person name="Tice H."/>
            <person name="Bruce D."/>
            <person name="Goodwin L."/>
            <person name="Pitluck S."/>
            <person name="Peters L."/>
            <person name="Ovchinnikova G."/>
            <person name="Chertkov O."/>
            <person name="Kyrpides N."/>
            <person name="Mavromatis K."/>
            <person name="Ivanova N."/>
            <person name="Brettin T."/>
            <person name="Detter J.C."/>
            <person name="Han C."/>
            <person name="Larimer F."/>
            <person name="Land M."/>
            <person name="Hauser L."/>
            <person name="Markowitz V."/>
            <person name="Cheng J.-F."/>
            <person name="Hugenholtz P."/>
            <person name="Woyke T."/>
            <person name="Wu D."/>
            <person name="Tindall B."/>
            <person name="Pomrenke H."/>
            <person name="Brambilla E."/>
            <person name="Klenk H.-P."/>
            <person name="Eisen J.A."/>
        </authorList>
    </citation>
    <scope>NUCLEOTIDE SEQUENCE [LARGE SCALE GENOMIC DNA]</scope>
    <source>
        <strain evidence="11">ATCC BAA-1392 / DSM 18658 / VKM B-2454 / MOB10</strain>
    </source>
</reference>
<dbReference type="Pfam" id="PF00441">
    <property type="entry name" value="Acyl-CoA_dh_1"/>
    <property type="match status" value="1"/>
</dbReference>
<evidence type="ECO:0000313" key="10">
    <source>
        <dbReference type="EMBL" id="AGA25965.1"/>
    </source>
</evidence>
<evidence type="ECO:0000259" key="9">
    <source>
        <dbReference type="Pfam" id="PF02771"/>
    </source>
</evidence>
<dbReference type="InterPro" id="IPR046373">
    <property type="entry name" value="Acyl-CoA_Oxase/DH_mid-dom_sf"/>
</dbReference>
<dbReference type="GO" id="GO:0003995">
    <property type="term" value="F:acyl-CoA dehydrogenase activity"/>
    <property type="evidence" value="ECO:0007669"/>
    <property type="project" value="TreeGrafter"/>
</dbReference>
<name>L0DAT8_SINAD</name>
<keyword evidence="3 6" id="KW-0285">Flavoprotein</keyword>
<sequence length="381" mass="42105">MDFSLSAEQQDWQDRAIAFAKENLVDDLLGRDERREFWREGWQRCARFGIQGLPIPAEYGGKGQDLQATIAAMEGLGYGCADNGLIFAINASMWTNSIPILRYGTEAQKRQFLPSLCDGTFVGANGASEVDAGSDIFSMQTRAERRGDRWILNGRKVWVTSGPVADLFVCYATSAPERGVMGISAFIIPRETPGFRVVREIPKLGVRTVPMGELALEDCELPLESLLGREGRGAEVFNCSMEWERGAILAGSLGTMKRQLERCITHVRTRKQFGKPIGKNQSVANKIVDMAVRLETCRPLVYRIGWLKAKGKDATLEAAMAKLHVSDCYVKNSLDAVQLFGAAGYVSETGIEKDLRDSIGSTIYSGTNEIQRNVIAQHLIR</sequence>
<dbReference type="InterPro" id="IPR009100">
    <property type="entry name" value="AcylCoA_DH/oxidase_NM_dom_sf"/>
</dbReference>
<accession>L0DAT8</accession>
<dbReference type="InterPro" id="IPR009075">
    <property type="entry name" value="AcylCo_DH/oxidase_C"/>
</dbReference>
<dbReference type="HOGENOM" id="CLU_018204_0_2_0"/>
<keyword evidence="5 6" id="KW-0560">Oxidoreductase</keyword>
<evidence type="ECO:0000256" key="6">
    <source>
        <dbReference type="RuleBase" id="RU362125"/>
    </source>
</evidence>
<protein>
    <submittedName>
        <fullName evidence="10">Acyl-CoA dehydrogenase</fullName>
    </submittedName>
</protein>
<dbReference type="Proteomes" id="UP000010798">
    <property type="component" value="Chromosome"/>
</dbReference>
<keyword evidence="4 6" id="KW-0274">FAD</keyword>
<dbReference type="KEGG" id="saci:Sinac_1586"/>
<proteinExistence type="inferred from homology"/>
<dbReference type="FunFam" id="1.20.140.10:FF:000001">
    <property type="entry name" value="Acyl-CoA dehydrogenase"/>
    <property type="match status" value="1"/>
</dbReference>
<dbReference type="GO" id="GO:0050660">
    <property type="term" value="F:flavin adenine dinucleotide binding"/>
    <property type="evidence" value="ECO:0007669"/>
    <property type="project" value="InterPro"/>
</dbReference>
<dbReference type="PANTHER" id="PTHR43884:SF12">
    <property type="entry name" value="ISOVALERYL-COA DEHYDROGENASE, MITOCHONDRIAL-RELATED"/>
    <property type="match status" value="1"/>
</dbReference>
<dbReference type="STRING" id="886293.Sinac_1586"/>
<comment type="cofactor">
    <cofactor evidence="1 6">
        <name>FAD</name>
        <dbReference type="ChEBI" id="CHEBI:57692"/>
    </cofactor>
</comment>
<dbReference type="eggNOG" id="COG1960">
    <property type="taxonomic scope" value="Bacteria"/>
</dbReference>
<dbReference type="Pfam" id="PF02770">
    <property type="entry name" value="Acyl-CoA_dh_M"/>
    <property type="match status" value="1"/>
</dbReference>
<evidence type="ECO:0000313" key="11">
    <source>
        <dbReference type="Proteomes" id="UP000010798"/>
    </source>
</evidence>
<dbReference type="OrthoDB" id="9802447at2"/>
<evidence type="ECO:0000259" key="7">
    <source>
        <dbReference type="Pfam" id="PF00441"/>
    </source>
</evidence>
<feature type="domain" description="Acyl-CoA oxidase/dehydrogenase middle" evidence="8">
    <location>
        <begin position="126"/>
        <end position="219"/>
    </location>
</feature>
<dbReference type="AlphaFoldDB" id="L0DAT8"/>